<dbReference type="EMBL" id="OCNJ01000006">
    <property type="protein sequence ID" value="SOD97018.1"/>
    <property type="molecule type" value="Genomic_DNA"/>
</dbReference>
<reference evidence="1 2" key="1">
    <citation type="submission" date="2017-09" db="EMBL/GenBank/DDBJ databases">
        <authorList>
            <person name="Ehlers B."/>
            <person name="Leendertz F.H."/>
        </authorList>
    </citation>
    <scope>NUCLEOTIDE SEQUENCE [LARGE SCALE GENOMIC DNA]</scope>
    <source>
        <strain evidence="1 2">USBA 140</strain>
    </source>
</reference>
<gene>
    <name evidence="1" type="ORF">SAMN05421508_106210</name>
</gene>
<organism evidence="1 2">
    <name type="scientific">Caenispirillum bisanense</name>
    <dbReference type="NCBI Taxonomy" id="414052"/>
    <lineage>
        <taxon>Bacteria</taxon>
        <taxon>Pseudomonadati</taxon>
        <taxon>Pseudomonadota</taxon>
        <taxon>Alphaproteobacteria</taxon>
        <taxon>Rhodospirillales</taxon>
        <taxon>Novispirillaceae</taxon>
        <taxon>Caenispirillum</taxon>
    </lineage>
</organism>
<protein>
    <recommendedName>
        <fullName evidence="3">Tail assembly chaperone</fullName>
    </recommendedName>
</protein>
<proteinExistence type="predicted"/>
<accession>A0A286GNB5</accession>
<evidence type="ECO:0008006" key="3">
    <source>
        <dbReference type="Google" id="ProtNLM"/>
    </source>
</evidence>
<sequence length="188" mass="20540">MVKLVSTKELVDYTPEYYTETGAENAPVYRLRVPNVFDRAKVKRELATLGIADLGFGGVVKAANEGIDLIAENAPEFDAEKAKAVFGEELGNMLIPGKEKSAEFADIEALLQEYPPYMDAVADFGYAWDVLPLVLVRMFLVECAELGVTAKVGGVTDADLAKIPANDLTVVGFYVWGLLFARPDEKKD</sequence>
<dbReference type="AlphaFoldDB" id="A0A286GNB5"/>
<keyword evidence="2" id="KW-1185">Reference proteome</keyword>
<evidence type="ECO:0000313" key="2">
    <source>
        <dbReference type="Proteomes" id="UP000219621"/>
    </source>
</evidence>
<evidence type="ECO:0000313" key="1">
    <source>
        <dbReference type="EMBL" id="SOD97018.1"/>
    </source>
</evidence>
<dbReference type="RefSeq" id="WP_141415150.1">
    <property type="nucleotide sequence ID" value="NZ_OCNJ01000006.1"/>
</dbReference>
<name>A0A286GNB5_9PROT</name>
<dbReference type="Proteomes" id="UP000219621">
    <property type="component" value="Unassembled WGS sequence"/>
</dbReference>